<dbReference type="AlphaFoldDB" id="A0A1W1ZXE9"/>
<protein>
    <submittedName>
        <fullName evidence="2">Uncharacterized protein</fullName>
    </submittedName>
</protein>
<dbReference type="STRING" id="475255.SAMN04488101_101128"/>
<dbReference type="RefSeq" id="WP_144009339.1">
    <property type="nucleotide sequence ID" value="NZ_FWYB01000001.1"/>
</dbReference>
<keyword evidence="1" id="KW-1133">Transmembrane helix</keyword>
<keyword evidence="3" id="KW-1185">Reference proteome</keyword>
<proteinExistence type="predicted"/>
<evidence type="ECO:0000313" key="2">
    <source>
        <dbReference type="EMBL" id="SMC53097.1"/>
    </source>
</evidence>
<keyword evidence="1" id="KW-0472">Membrane</keyword>
<feature type="transmembrane region" description="Helical" evidence="1">
    <location>
        <begin position="6"/>
        <end position="25"/>
    </location>
</feature>
<accession>A0A1W1ZXE9</accession>
<gene>
    <name evidence="2" type="ORF">SAMN04488101_101128</name>
</gene>
<reference evidence="2 3" key="1">
    <citation type="submission" date="2017-04" db="EMBL/GenBank/DDBJ databases">
        <authorList>
            <person name="Afonso C.L."/>
            <person name="Miller P.J."/>
            <person name="Scott M.A."/>
            <person name="Spackman E."/>
            <person name="Goraichik I."/>
            <person name="Dimitrov K.M."/>
            <person name="Suarez D.L."/>
            <person name="Swayne D.E."/>
        </authorList>
    </citation>
    <scope>NUCLEOTIDE SEQUENCE [LARGE SCALE GENOMIC DNA]</scope>
    <source>
        <strain evidence="2 3">DSM 19625</strain>
    </source>
</reference>
<sequence length="67" mass="7544">MKNIPYAQWFSMLTLIMVGSGVFGVDVDTLVVRPYDFNLDHDSFRHAYEAGLSPMEAYLVDINEGGE</sequence>
<evidence type="ECO:0000256" key="1">
    <source>
        <dbReference type="SAM" id="Phobius"/>
    </source>
</evidence>
<evidence type="ECO:0000313" key="3">
    <source>
        <dbReference type="Proteomes" id="UP000192678"/>
    </source>
</evidence>
<dbReference type="Proteomes" id="UP000192678">
    <property type="component" value="Unassembled WGS sequence"/>
</dbReference>
<organism evidence="2 3">
    <name type="scientific">Pedobacter nyackensis</name>
    <dbReference type="NCBI Taxonomy" id="475255"/>
    <lineage>
        <taxon>Bacteria</taxon>
        <taxon>Pseudomonadati</taxon>
        <taxon>Bacteroidota</taxon>
        <taxon>Sphingobacteriia</taxon>
        <taxon>Sphingobacteriales</taxon>
        <taxon>Sphingobacteriaceae</taxon>
        <taxon>Pedobacter</taxon>
    </lineage>
</organism>
<dbReference type="EMBL" id="FWYB01000001">
    <property type="protein sequence ID" value="SMC53097.1"/>
    <property type="molecule type" value="Genomic_DNA"/>
</dbReference>
<keyword evidence="1" id="KW-0812">Transmembrane</keyword>
<name>A0A1W1ZXE9_9SPHI</name>